<proteinExistence type="predicted"/>
<dbReference type="EMBL" id="UOEP01000237">
    <property type="protein sequence ID" value="VAW25120.1"/>
    <property type="molecule type" value="Genomic_DNA"/>
</dbReference>
<protein>
    <submittedName>
        <fullName evidence="1">Uncharacterized protein</fullName>
    </submittedName>
</protein>
<gene>
    <name evidence="1" type="ORF">MNBD_BACTEROID01-832</name>
</gene>
<name>A0A3B0U7U6_9ZZZZ</name>
<reference evidence="1" key="1">
    <citation type="submission" date="2018-06" db="EMBL/GenBank/DDBJ databases">
        <authorList>
            <person name="Zhirakovskaya E."/>
        </authorList>
    </citation>
    <scope>NUCLEOTIDE SEQUENCE</scope>
</reference>
<dbReference type="AlphaFoldDB" id="A0A3B0U7U6"/>
<accession>A0A3B0U7U6</accession>
<sequence>MDLEDIQKHIDKVMHEQNNRVIPGFEGYSPFEMHQILHFTFGSESPIKLQRLSDSGYQKTPILNQVKYLTDLIDKAGEIKLTNKGFLPTKIVSGLYQQGFLKDEHIESGISKLYKETDSMTINLTRILIELAGLTKKRNGKISLTKASKKVLADNNELLRLIFLTFATKFNWAYYDGYGENQIGQLGYGFSLILLSKYGQEKRLDSFYSEKYFKAFPQLLELIKPSYGTLENYSTQCYSIRTFERFLDYFGLIKIDKKGKGLDSIKYVTKTDLFDRLIKCTPPKNVFPL</sequence>
<evidence type="ECO:0000313" key="1">
    <source>
        <dbReference type="EMBL" id="VAW25120.1"/>
    </source>
</evidence>
<organism evidence="1">
    <name type="scientific">hydrothermal vent metagenome</name>
    <dbReference type="NCBI Taxonomy" id="652676"/>
    <lineage>
        <taxon>unclassified sequences</taxon>
        <taxon>metagenomes</taxon>
        <taxon>ecological metagenomes</taxon>
    </lineage>
</organism>